<dbReference type="EMBL" id="GGEC01014849">
    <property type="protein sequence ID" value="MBW95332.1"/>
    <property type="molecule type" value="Transcribed_RNA"/>
</dbReference>
<proteinExistence type="predicted"/>
<organism evidence="2">
    <name type="scientific">Rhizophora mucronata</name>
    <name type="common">Asiatic mangrove</name>
    <dbReference type="NCBI Taxonomy" id="61149"/>
    <lineage>
        <taxon>Eukaryota</taxon>
        <taxon>Viridiplantae</taxon>
        <taxon>Streptophyta</taxon>
        <taxon>Embryophyta</taxon>
        <taxon>Tracheophyta</taxon>
        <taxon>Spermatophyta</taxon>
        <taxon>Magnoliopsida</taxon>
        <taxon>eudicotyledons</taxon>
        <taxon>Gunneridae</taxon>
        <taxon>Pentapetalae</taxon>
        <taxon>rosids</taxon>
        <taxon>fabids</taxon>
        <taxon>Malpighiales</taxon>
        <taxon>Rhizophoraceae</taxon>
        <taxon>Rhizophora</taxon>
    </lineage>
</organism>
<keyword evidence="2" id="KW-0808">Transferase</keyword>
<keyword evidence="2" id="KW-0418">Kinase</keyword>
<evidence type="ECO:0000256" key="1">
    <source>
        <dbReference type="SAM" id="MobiDB-lite"/>
    </source>
</evidence>
<accession>A0A2P2JPD9</accession>
<reference evidence="2" key="1">
    <citation type="submission" date="2018-02" db="EMBL/GenBank/DDBJ databases">
        <title>Rhizophora mucronata_Transcriptome.</title>
        <authorList>
            <person name="Meera S.P."/>
            <person name="Sreeshan A."/>
            <person name="Augustine A."/>
        </authorList>
    </citation>
    <scope>NUCLEOTIDE SEQUENCE</scope>
    <source>
        <tissue evidence="2">Leaf</tissue>
    </source>
</reference>
<protein>
    <submittedName>
        <fullName evidence="2">Cyclin-dependent kinase F-4</fullName>
    </submittedName>
</protein>
<dbReference type="GO" id="GO:0016301">
    <property type="term" value="F:kinase activity"/>
    <property type="evidence" value="ECO:0007669"/>
    <property type="project" value="UniProtKB-KW"/>
</dbReference>
<evidence type="ECO:0000313" key="2">
    <source>
        <dbReference type="EMBL" id="MBW95332.1"/>
    </source>
</evidence>
<sequence>MHALSGGVEWKLDMVNQVANKNDKPVRSSIKQPKYHPPGRKNQTLITKEKAARGVSDTADKFASLAISSQRQSLVQLGPPPMRAGVQWSGESKDMFLRSSQHFQHGGTCTRKVVG</sequence>
<feature type="region of interest" description="Disordered" evidence="1">
    <location>
        <begin position="20"/>
        <end position="42"/>
    </location>
</feature>
<dbReference type="AlphaFoldDB" id="A0A2P2JPD9"/>
<name>A0A2P2JPD9_RHIMU</name>